<feature type="compositionally biased region" description="Basic residues" evidence="4">
    <location>
        <begin position="238"/>
        <end position="253"/>
    </location>
</feature>
<sequence>MLTKINGESTQSPTTEDFTMQGCQLGQQEQMNSTPVSCVSNCYVFKSLLQEYAQKAKLPNPTYNTIKEGPSHEPSFKSTVIVDDVTYDSLPGFFSRRDAEQSAAEVALKALSNSGAMGECISQPVQDTGLCKNLLQAYAQKMNFAIPLYICQKDEKPGMAPFSCTVDIGGIKYIGGAAKSKKEAELKAARTALLAIQSDSSVSSMNVNASSSTFTVVPGKKKVLDSVIKAQETAAALKPKKGRFKKRPRKRPNKDKGKNGQNAKDNVNVNNEGQVGPEAIKTGVIVAETVDTGLPPTGEIHEKLSEVNGGDQSVDSVIQYSGGDILERPITTLDSHQSAHGGSGLEHTSMPTSSGIQYSGGDFLERPIATLDSHQSAHGGSLEHTSMPTS</sequence>
<comment type="caution">
    <text evidence="6">The sequence shown here is derived from an EMBL/GenBank/DDBJ whole genome shotgun (WGS) entry which is preliminary data.</text>
</comment>
<evidence type="ECO:0000256" key="3">
    <source>
        <dbReference type="PROSITE-ProRule" id="PRU00266"/>
    </source>
</evidence>
<dbReference type="SUPFAM" id="SSF54768">
    <property type="entry name" value="dsRNA-binding domain-like"/>
    <property type="match status" value="2"/>
</dbReference>
<dbReference type="InterPro" id="IPR014720">
    <property type="entry name" value="dsRBD_dom"/>
</dbReference>
<dbReference type="SMART" id="SM00358">
    <property type="entry name" value="DSRM"/>
    <property type="match status" value="2"/>
</dbReference>
<evidence type="ECO:0000256" key="4">
    <source>
        <dbReference type="SAM" id="MobiDB-lite"/>
    </source>
</evidence>
<reference evidence="6" key="2">
    <citation type="submission" date="2023-05" db="EMBL/GenBank/DDBJ databases">
        <authorList>
            <person name="Schelkunov M.I."/>
        </authorList>
    </citation>
    <scope>NUCLEOTIDE SEQUENCE</scope>
    <source>
        <strain evidence="6">Hsosn_3</strain>
        <tissue evidence="6">Leaf</tissue>
    </source>
</reference>
<evidence type="ECO:0000313" key="7">
    <source>
        <dbReference type="Proteomes" id="UP001237642"/>
    </source>
</evidence>
<keyword evidence="7" id="KW-1185">Reference proteome</keyword>
<dbReference type="GO" id="GO:0004525">
    <property type="term" value="F:ribonuclease III activity"/>
    <property type="evidence" value="ECO:0007669"/>
    <property type="project" value="TreeGrafter"/>
</dbReference>
<reference evidence="6" key="1">
    <citation type="submission" date="2023-02" db="EMBL/GenBank/DDBJ databases">
        <title>Genome of toxic invasive species Heracleum sosnowskyi carries increased number of genes despite the absence of recent whole-genome duplications.</title>
        <authorList>
            <person name="Schelkunov M."/>
            <person name="Shtratnikova V."/>
            <person name="Makarenko M."/>
            <person name="Klepikova A."/>
            <person name="Omelchenko D."/>
            <person name="Novikova G."/>
            <person name="Obukhova E."/>
            <person name="Bogdanov V."/>
            <person name="Penin A."/>
            <person name="Logacheva M."/>
        </authorList>
    </citation>
    <scope>NUCLEOTIDE SEQUENCE</scope>
    <source>
        <strain evidence="6">Hsosn_3</strain>
        <tissue evidence="6">Leaf</tissue>
    </source>
</reference>
<keyword evidence="2 3" id="KW-0694">RNA-binding</keyword>
<dbReference type="PANTHER" id="PTHR11207:SF1">
    <property type="entry name" value="DOUBLE-STRANDED RNA-BINDING PROTEIN 1"/>
    <property type="match status" value="1"/>
</dbReference>
<dbReference type="Proteomes" id="UP001237642">
    <property type="component" value="Unassembled WGS sequence"/>
</dbReference>
<gene>
    <name evidence="6" type="ORF">POM88_005855</name>
</gene>
<evidence type="ECO:0000313" key="6">
    <source>
        <dbReference type="EMBL" id="KAK1395992.1"/>
    </source>
</evidence>
<feature type="region of interest" description="Disordered" evidence="4">
    <location>
        <begin position="237"/>
        <end position="274"/>
    </location>
</feature>
<dbReference type="PROSITE" id="PS50137">
    <property type="entry name" value="DS_RBD"/>
    <property type="match status" value="2"/>
</dbReference>
<feature type="domain" description="DRBM" evidence="5">
    <location>
        <begin position="130"/>
        <end position="198"/>
    </location>
</feature>
<evidence type="ECO:0000256" key="2">
    <source>
        <dbReference type="ARBA" id="ARBA00022884"/>
    </source>
</evidence>
<dbReference type="AlphaFoldDB" id="A0AAD8J1K0"/>
<dbReference type="EMBL" id="JAUIZM010000002">
    <property type="protein sequence ID" value="KAK1395992.1"/>
    <property type="molecule type" value="Genomic_DNA"/>
</dbReference>
<organism evidence="6 7">
    <name type="scientific">Heracleum sosnowskyi</name>
    <dbReference type="NCBI Taxonomy" id="360622"/>
    <lineage>
        <taxon>Eukaryota</taxon>
        <taxon>Viridiplantae</taxon>
        <taxon>Streptophyta</taxon>
        <taxon>Embryophyta</taxon>
        <taxon>Tracheophyta</taxon>
        <taxon>Spermatophyta</taxon>
        <taxon>Magnoliopsida</taxon>
        <taxon>eudicotyledons</taxon>
        <taxon>Gunneridae</taxon>
        <taxon>Pentapetalae</taxon>
        <taxon>asterids</taxon>
        <taxon>campanulids</taxon>
        <taxon>Apiales</taxon>
        <taxon>Apiaceae</taxon>
        <taxon>Apioideae</taxon>
        <taxon>apioid superclade</taxon>
        <taxon>Tordylieae</taxon>
        <taxon>Tordyliinae</taxon>
        <taxon>Heracleum</taxon>
    </lineage>
</organism>
<feature type="region of interest" description="Disordered" evidence="4">
    <location>
        <begin position="334"/>
        <end position="354"/>
    </location>
</feature>
<dbReference type="InterPro" id="IPR044450">
    <property type="entry name" value="AtDRB-like_DSRM_1"/>
</dbReference>
<dbReference type="Gene3D" id="3.30.160.20">
    <property type="match status" value="2"/>
</dbReference>
<dbReference type="GO" id="GO:0010468">
    <property type="term" value="P:regulation of gene expression"/>
    <property type="evidence" value="ECO:0007669"/>
    <property type="project" value="TreeGrafter"/>
</dbReference>
<keyword evidence="1" id="KW-0677">Repeat</keyword>
<dbReference type="GO" id="GO:0005634">
    <property type="term" value="C:nucleus"/>
    <property type="evidence" value="ECO:0007669"/>
    <property type="project" value="TreeGrafter"/>
</dbReference>
<feature type="domain" description="DRBM" evidence="5">
    <location>
        <begin position="44"/>
        <end position="113"/>
    </location>
</feature>
<proteinExistence type="predicted"/>
<evidence type="ECO:0000259" key="5">
    <source>
        <dbReference type="PROSITE" id="PS50137"/>
    </source>
</evidence>
<accession>A0AAD8J1K0</accession>
<dbReference type="Pfam" id="PF00035">
    <property type="entry name" value="dsrm"/>
    <property type="match status" value="2"/>
</dbReference>
<feature type="compositionally biased region" description="Polar residues" evidence="4">
    <location>
        <begin position="261"/>
        <end position="273"/>
    </location>
</feature>
<name>A0AAD8J1K0_9APIA</name>
<dbReference type="GO" id="GO:0006396">
    <property type="term" value="P:RNA processing"/>
    <property type="evidence" value="ECO:0007669"/>
    <property type="project" value="TreeGrafter"/>
</dbReference>
<protein>
    <submittedName>
        <fullName evidence="6">DsRNA-binding domain-like superfamily protein</fullName>
    </submittedName>
</protein>
<dbReference type="GO" id="GO:0003725">
    <property type="term" value="F:double-stranded RNA binding"/>
    <property type="evidence" value="ECO:0007669"/>
    <property type="project" value="InterPro"/>
</dbReference>
<dbReference type="CDD" id="cd19907">
    <property type="entry name" value="DSRM_AtDRB-like_rpt1"/>
    <property type="match status" value="1"/>
</dbReference>
<dbReference type="PANTHER" id="PTHR11207">
    <property type="entry name" value="RIBONUCLEASE III"/>
    <property type="match status" value="1"/>
</dbReference>
<evidence type="ECO:0000256" key="1">
    <source>
        <dbReference type="ARBA" id="ARBA00022737"/>
    </source>
</evidence>